<dbReference type="EMBL" id="BOPZ01000024">
    <property type="protein sequence ID" value="GIM29939.1"/>
    <property type="molecule type" value="Genomic_DNA"/>
</dbReference>
<dbReference type="Pfam" id="PF00085">
    <property type="entry name" value="Thioredoxin"/>
    <property type="match status" value="1"/>
</dbReference>
<dbReference type="PROSITE" id="PS51352">
    <property type="entry name" value="THIOREDOXIN_2"/>
    <property type="match status" value="1"/>
</dbReference>
<evidence type="ECO:0000256" key="2">
    <source>
        <dbReference type="ARBA" id="ARBA00020570"/>
    </source>
</evidence>
<dbReference type="Proteomes" id="UP000679179">
    <property type="component" value="Unassembled WGS sequence"/>
</dbReference>
<dbReference type="PANTHER" id="PTHR45663">
    <property type="entry name" value="GEO12009P1"/>
    <property type="match status" value="1"/>
</dbReference>
<keyword evidence="5 10" id="KW-1015">Disulfide bond</keyword>
<feature type="disulfide bond" description="Redox-active" evidence="10">
    <location>
        <begin position="30"/>
        <end position="33"/>
    </location>
</feature>
<evidence type="ECO:0000259" key="11">
    <source>
        <dbReference type="PROSITE" id="PS51352"/>
    </source>
</evidence>
<dbReference type="GO" id="GO:0045454">
    <property type="term" value="P:cell redox homeostasis"/>
    <property type="evidence" value="ECO:0007669"/>
    <property type="project" value="TreeGrafter"/>
</dbReference>
<organism evidence="12 13">
    <name type="scientific">Clostridium polyendosporum</name>
    <dbReference type="NCBI Taxonomy" id="69208"/>
    <lineage>
        <taxon>Bacteria</taxon>
        <taxon>Bacillati</taxon>
        <taxon>Bacillota</taxon>
        <taxon>Clostridia</taxon>
        <taxon>Eubacteriales</taxon>
        <taxon>Clostridiaceae</taxon>
        <taxon>Clostridium</taxon>
    </lineage>
</organism>
<feature type="site" description="Contributes to redox potential value" evidence="9">
    <location>
        <position position="32"/>
    </location>
</feature>
<evidence type="ECO:0000313" key="13">
    <source>
        <dbReference type="Proteomes" id="UP000679179"/>
    </source>
</evidence>
<evidence type="ECO:0000313" key="12">
    <source>
        <dbReference type="EMBL" id="GIM29939.1"/>
    </source>
</evidence>
<dbReference type="NCBIfam" id="TIGR01068">
    <property type="entry name" value="thioredoxin"/>
    <property type="match status" value="1"/>
</dbReference>
<evidence type="ECO:0000256" key="9">
    <source>
        <dbReference type="PIRSR" id="PIRSR000077-1"/>
    </source>
</evidence>
<evidence type="ECO:0000256" key="3">
    <source>
        <dbReference type="ARBA" id="ARBA00022448"/>
    </source>
</evidence>
<feature type="domain" description="Thioredoxin" evidence="11">
    <location>
        <begin position="1"/>
        <end position="104"/>
    </location>
</feature>
<evidence type="ECO:0000256" key="6">
    <source>
        <dbReference type="ARBA" id="ARBA00023284"/>
    </source>
</evidence>
<dbReference type="SUPFAM" id="SSF52833">
    <property type="entry name" value="Thioredoxin-like"/>
    <property type="match status" value="1"/>
</dbReference>
<feature type="active site" description="Nucleophile" evidence="9">
    <location>
        <position position="30"/>
    </location>
</feature>
<gene>
    <name evidence="12" type="primary">trxC</name>
    <name evidence="12" type="ORF">CPJCM30710_26050</name>
</gene>
<dbReference type="PROSITE" id="PS00194">
    <property type="entry name" value="THIOREDOXIN_1"/>
    <property type="match status" value="1"/>
</dbReference>
<keyword evidence="13" id="KW-1185">Reference proteome</keyword>
<sequence length="104" mass="11739">MVAHVEEKDFSVEVLKENGVVVVDFWATWCGPCKMIAPVIEELANDMKDVKFVKVDVDKNPSVANEYRIASIPTIMMFRDGKVVDTVIGFKPKSDIENTIKKHL</sequence>
<dbReference type="PANTHER" id="PTHR45663:SF11">
    <property type="entry name" value="GEO12009P1"/>
    <property type="match status" value="1"/>
</dbReference>
<dbReference type="GO" id="GO:0005829">
    <property type="term" value="C:cytosol"/>
    <property type="evidence" value="ECO:0007669"/>
    <property type="project" value="TreeGrafter"/>
</dbReference>
<evidence type="ECO:0000256" key="5">
    <source>
        <dbReference type="ARBA" id="ARBA00023157"/>
    </source>
</evidence>
<evidence type="ECO:0000256" key="7">
    <source>
        <dbReference type="NCBIfam" id="TIGR01068"/>
    </source>
</evidence>
<feature type="active site" description="Nucleophile" evidence="9">
    <location>
        <position position="33"/>
    </location>
</feature>
<dbReference type="InterPro" id="IPR013766">
    <property type="entry name" value="Thioredoxin_domain"/>
</dbReference>
<dbReference type="InterPro" id="IPR036249">
    <property type="entry name" value="Thioredoxin-like_sf"/>
</dbReference>
<dbReference type="PIRSF" id="PIRSF000077">
    <property type="entry name" value="Thioredoxin"/>
    <property type="match status" value="1"/>
</dbReference>
<dbReference type="Gene3D" id="3.40.30.10">
    <property type="entry name" value="Glutaredoxin"/>
    <property type="match status" value="1"/>
</dbReference>
<evidence type="ECO:0000256" key="4">
    <source>
        <dbReference type="ARBA" id="ARBA00022982"/>
    </source>
</evidence>
<dbReference type="CDD" id="cd02947">
    <property type="entry name" value="TRX_family"/>
    <property type="match status" value="1"/>
</dbReference>
<feature type="site" description="Deprotonates C-terminal active site Cys" evidence="9">
    <location>
        <position position="24"/>
    </location>
</feature>
<reference evidence="12" key="1">
    <citation type="submission" date="2021-03" db="EMBL/GenBank/DDBJ databases">
        <title>Taxonomic study of Clostridium polyendosporum from meadow-gley soil under rice.</title>
        <authorList>
            <person name="Kobayashi H."/>
            <person name="Tanizawa Y."/>
            <person name="Yagura M."/>
        </authorList>
    </citation>
    <scope>NUCLEOTIDE SEQUENCE</scope>
    <source>
        <strain evidence="12">JCM 30710</strain>
    </source>
</reference>
<feature type="site" description="Contributes to redox potential value" evidence="9">
    <location>
        <position position="31"/>
    </location>
</feature>
<keyword evidence="4" id="KW-0249">Electron transport</keyword>
<dbReference type="GO" id="GO:0015035">
    <property type="term" value="F:protein-disulfide reductase activity"/>
    <property type="evidence" value="ECO:0007669"/>
    <property type="project" value="UniProtKB-UniRule"/>
</dbReference>
<dbReference type="InterPro" id="IPR005746">
    <property type="entry name" value="Thioredoxin"/>
</dbReference>
<name>A0A919VF65_9CLOT</name>
<evidence type="ECO:0000256" key="8">
    <source>
        <dbReference type="PIRNR" id="PIRNR000077"/>
    </source>
</evidence>
<keyword evidence="6 10" id="KW-0676">Redox-active center</keyword>
<protein>
    <recommendedName>
        <fullName evidence="2 7">Thioredoxin</fullName>
    </recommendedName>
</protein>
<dbReference type="AlphaFoldDB" id="A0A919VF65"/>
<dbReference type="InterPro" id="IPR017937">
    <property type="entry name" value="Thioredoxin_CS"/>
</dbReference>
<comment type="caution">
    <text evidence="12">The sequence shown here is derived from an EMBL/GenBank/DDBJ whole genome shotgun (WGS) entry which is preliminary data.</text>
</comment>
<keyword evidence="3" id="KW-0813">Transport</keyword>
<dbReference type="FunFam" id="3.40.30.10:FF:000001">
    <property type="entry name" value="Thioredoxin"/>
    <property type="match status" value="1"/>
</dbReference>
<dbReference type="PRINTS" id="PR00421">
    <property type="entry name" value="THIOREDOXIN"/>
</dbReference>
<evidence type="ECO:0000256" key="10">
    <source>
        <dbReference type="PIRSR" id="PIRSR000077-4"/>
    </source>
</evidence>
<comment type="similarity">
    <text evidence="1 8">Belongs to the thioredoxin family.</text>
</comment>
<accession>A0A919VF65</accession>
<evidence type="ECO:0000256" key="1">
    <source>
        <dbReference type="ARBA" id="ARBA00008987"/>
    </source>
</evidence>
<proteinExistence type="inferred from homology"/>